<dbReference type="GO" id="GO:0019028">
    <property type="term" value="C:viral capsid"/>
    <property type="evidence" value="ECO:0007669"/>
    <property type="project" value="UniProtKB-KW"/>
</dbReference>
<proteinExistence type="predicted"/>
<accession>A0A8K1IM55</accession>
<evidence type="ECO:0000256" key="4">
    <source>
        <dbReference type="SAM" id="MobiDB-lite"/>
    </source>
</evidence>
<reference evidence="5" key="1">
    <citation type="submission" date="2021-06" db="EMBL/GenBank/DDBJ databases">
        <authorList>
            <person name="Phelan J."/>
            <person name="Boyes I."/>
            <person name="Rast H."/>
            <person name="Rott M."/>
        </authorList>
    </citation>
    <scope>NUCLEOTIDE SEQUENCE</scope>
    <source>
        <strain evidence="5">20NR002</strain>
    </source>
</reference>
<keyword evidence="3" id="KW-0946">Virion</keyword>
<evidence type="ECO:0000256" key="3">
    <source>
        <dbReference type="ARBA" id="ARBA00022844"/>
    </source>
</evidence>
<evidence type="ECO:0000256" key="2">
    <source>
        <dbReference type="ARBA" id="ARBA00022561"/>
    </source>
</evidence>
<dbReference type="GO" id="GO:0005198">
    <property type="term" value="F:structural molecule activity"/>
    <property type="evidence" value="ECO:0007669"/>
    <property type="project" value="InterPro"/>
</dbReference>
<dbReference type="Gene3D" id="1.20.120.70">
    <property type="entry name" value="Tobacco mosaic virus-like, coat protein"/>
    <property type="match status" value="1"/>
</dbReference>
<dbReference type="InterPro" id="IPR036417">
    <property type="entry name" value="TMV-like_coat_sf"/>
</dbReference>
<evidence type="ECO:0000313" key="5">
    <source>
        <dbReference type="EMBL" id="UCJ01174.1"/>
    </source>
</evidence>
<evidence type="ECO:0000256" key="1">
    <source>
        <dbReference type="ARBA" id="ARBA00004328"/>
    </source>
</evidence>
<dbReference type="EMBL" id="MZ344592">
    <property type="protein sequence ID" value="UCJ01174.1"/>
    <property type="molecule type" value="Genomic_RNA"/>
</dbReference>
<organism evidence="5">
    <name type="scientific">Tobacco rattle virus</name>
    <dbReference type="NCBI Taxonomy" id="12295"/>
    <lineage>
        <taxon>Viruses</taxon>
        <taxon>Riboviria</taxon>
        <taxon>Orthornavirae</taxon>
        <taxon>Kitrinoviricota</taxon>
        <taxon>Alsuviricetes</taxon>
        <taxon>Martellivirales</taxon>
        <taxon>Virgaviridae</taxon>
        <taxon>Tobravirus</taxon>
        <taxon>Tobravirus tabaci</taxon>
    </lineage>
</organism>
<dbReference type="Pfam" id="PF00721">
    <property type="entry name" value="TMV_coat"/>
    <property type="match status" value="1"/>
</dbReference>
<dbReference type="InterPro" id="IPR001337">
    <property type="entry name" value="TMV-like_coat"/>
</dbReference>
<feature type="compositionally biased region" description="Polar residues" evidence="4">
    <location>
        <begin position="111"/>
        <end position="128"/>
    </location>
</feature>
<dbReference type="SUPFAM" id="SSF47195">
    <property type="entry name" value="TMV-like viral coat proteins"/>
    <property type="match status" value="1"/>
</dbReference>
<keyword evidence="2 5" id="KW-0167">Capsid protein</keyword>
<comment type="subcellular location">
    <subcellularLocation>
        <location evidence="1">Virion</location>
    </subcellularLocation>
</comment>
<sequence>MTDGMYDEEFDSKALNETFSPWVEEKNWKDVLMRLSAMKFALQADRDKIPGVLSDLKKDCPFSAFKRFPDKEMWSKLTKEAVIALAQIQAASSFKRRADEKNAVSGLITATPAQTSTSNANPSGSATTVVRPPRLDDSSFQEDSFSFGKFDDASTAYHKALSYLEGLNLKPLYRRQFEKSYNTRWVPAAAPVAPGPRPNP</sequence>
<protein>
    <submittedName>
        <fullName evidence="5">Coat protein</fullName>
    </submittedName>
</protein>
<feature type="region of interest" description="Disordered" evidence="4">
    <location>
        <begin position="109"/>
        <end position="135"/>
    </location>
</feature>
<name>A0A8K1IM55_9VIRU</name>